<dbReference type="Pfam" id="PF13419">
    <property type="entry name" value="HAD_2"/>
    <property type="match status" value="1"/>
</dbReference>
<dbReference type="AlphaFoldDB" id="A0A834YJW7"/>
<dbReference type="SFLD" id="SFLDG01129">
    <property type="entry name" value="C1.5:_HAD__Beta-PGM__Phosphata"/>
    <property type="match status" value="1"/>
</dbReference>
<name>A0A834YJW7_TETSI</name>
<keyword evidence="2" id="KW-1185">Reference proteome</keyword>
<dbReference type="Proteomes" id="UP000655225">
    <property type="component" value="Unassembled WGS sequence"/>
</dbReference>
<evidence type="ECO:0008006" key="3">
    <source>
        <dbReference type="Google" id="ProtNLM"/>
    </source>
</evidence>
<accession>A0A834YJW7</accession>
<proteinExistence type="predicted"/>
<dbReference type="OrthoDB" id="1694274at2759"/>
<dbReference type="SFLD" id="SFLDS00003">
    <property type="entry name" value="Haloacid_Dehalogenase"/>
    <property type="match status" value="1"/>
</dbReference>
<dbReference type="EMBL" id="JABCRI010000018">
    <property type="protein sequence ID" value="KAF8390219.1"/>
    <property type="molecule type" value="Genomic_DNA"/>
</dbReference>
<evidence type="ECO:0000313" key="1">
    <source>
        <dbReference type="EMBL" id="KAF8390219.1"/>
    </source>
</evidence>
<dbReference type="InterPro" id="IPR036412">
    <property type="entry name" value="HAD-like_sf"/>
</dbReference>
<dbReference type="NCBIfam" id="TIGR01549">
    <property type="entry name" value="HAD-SF-IA-v1"/>
    <property type="match status" value="1"/>
</dbReference>
<dbReference type="InterPro" id="IPR023214">
    <property type="entry name" value="HAD_sf"/>
</dbReference>
<organism evidence="1 2">
    <name type="scientific">Tetracentron sinense</name>
    <name type="common">Spur-leaf</name>
    <dbReference type="NCBI Taxonomy" id="13715"/>
    <lineage>
        <taxon>Eukaryota</taxon>
        <taxon>Viridiplantae</taxon>
        <taxon>Streptophyta</taxon>
        <taxon>Embryophyta</taxon>
        <taxon>Tracheophyta</taxon>
        <taxon>Spermatophyta</taxon>
        <taxon>Magnoliopsida</taxon>
        <taxon>Trochodendrales</taxon>
        <taxon>Trochodendraceae</taxon>
        <taxon>Tetracentron</taxon>
    </lineage>
</organism>
<dbReference type="CDD" id="cd16415">
    <property type="entry name" value="HAD_dREG-2_like"/>
    <property type="match status" value="1"/>
</dbReference>
<reference evidence="1 2" key="1">
    <citation type="submission" date="2020-04" db="EMBL/GenBank/DDBJ databases">
        <title>Plant Genome Project.</title>
        <authorList>
            <person name="Zhang R.-G."/>
        </authorList>
    </citation>
    <scope>NUCLEOTIDE SEQUENCE [LARGE SCALE GENOMIC DNA]</scope>
    <source>
        <strain evidence="1">YNK0</strain>
        <tissue evidence="1">Leaf</tissue>
    </source>
</reference>
<dbReference type="PANTHER" id="PTHR46649:SF5">
    <property type="entry name" value="F14L17.7 PROTEIN"/>
    <property type="match status" value="1"/>
</dbReference>
<dbReference type="InterPro" id="IPR044924">
    <property type="entry name" value="HAD-SF_hydro_IA_REG-2-like_cap"/>
</dbReference>
<dbReference type="Gene3D" id="1.10.150.720">
    <property type="entry name" value="Haloacid dehalogenase-like hydrolase"/>
    <property type="match status" value="1"/>
</dbReference>
<dbReference type="InterPro" id="IPR041492">
    <property type="entry name" value="HAD_2"/>
</dbReference>
<dbReference type="InterPro" id="IPR006439">
    <property type="entry name" value="HAD-SF_hydro_IA"/>
</dbReference>
<sequence length="350" mass="39130">MLATVSCVLRQNCYNGCLLDEMLFSESFLQSKRPETFQSKALKIDFILFHGDSYRFSFSILSEQNLKWDFESLPIFTSGDKLTCSTLFVDGGASCRKAYDALLLDAVGTLLQLARPVEETYATIGRKYGLSATTMEIKQGFRRAFSSPWPEKLRYQGDGRPFWRLIVSEATGCANDEYFEEVYEYFAHGDAWSLPSGAYQTICLLKDAGGHMHQIFFSLSVTTDHPEALMLLNSFFIFCFLANLVNSTVKLAVVSNFDTRLRKLLKDLNVADLFDTIVISSEVGYEKPDAKIFKAALDGISVEAGKAVHVGDDQEADKVGANAIGIDCWLWGSDVKTFAEIQDRILVSDQ</sequence>
<dbReference type="SUPFAM" id="SSF56784">
    <property type="entry name" value="HAD-like"/>
    <property type="match status" value="1"/>
</dbReference>
<gene>
    <name evidence="1" type="ORF">HHK36_024743</name>
</gene>
<dbReference type="Gene3D" id="3.40.50.1000">
    <property type="entry name" value="HAD superfamily/HAD-like"/>
    <property type="match status" value="1"/>
</dbReference>
<evidence type="ECO:0000313" key="2">
    <source>
        <dbReference type="Proteomes" id="UP000655225"/>
    </source>
</evidence>
<dbReference type="PANTHER" id="PTHR46649">
    <property type="match status" value="1"/>
</dbReference>
<comment type="caution">
    <text evidence="1">The sequence shown here is derived from an EMBL/GenBank/DDBJ whole genome shotgun (WGS) entry which is preliminary data.</text>
</comment>
<protein>
    <recommendedName>
        <fullName evidence="3">Haloacid dehalogenase-like hydrolase domain-containing protein 3</fullName>
    </recommendedName>
</protein>